<name>A0ACC1QR04_9HYPO</name>
<comment type="caution">
    <text evidence="1">The sequence shown here is derived from an EMBL/GenBank/DDBJ whole genome shotgun (WGS) entry which is preliminary data.</text>
</comment>
<sequence length="701" mass="81559">MIPFLAGTRSPLTILRNQKRAKAREKYRYHAISNLDSSTASNDDFIFTYKAPDNAGPYEFKSEDRAICSPLGRAIPQDGRIALGYDLHWLVQEARHHHKRKFIVHYNTKRWLRTLGYRRLVDNVEAAEKRPEEAVEKATRKYVEVRMKKQESGFGSDFKEFGFLRIRDINPVTEANLVYGLAGNLDSFVHVESDIPETAEFFATSENYSWLPEKQELFCQSRHGPSDIARWQRIILCQGLSLTSKEEKEGFCFPFSVFSNADDPIRMAITIHLSGERRPGSEITNPYVNPHNAFHMTFFEWLQQGNLRSLNRSDELGKDLKIGTLFQKSTDERGGNRRYLRELAAAELSFRQSSFTVITAYRKGWQGKEPVSDRQYWTMMILSPSQFFHGEEIEGNKQKLDWHIDVGLQRFNDHIGGLLTEDFMDPIAYSKLLFDDAIFSRSRLYFWIIGCLNEFDILLKDNIKQWQLYRRARIEHLILSQPESHVQSFASSCTTHDSVSTKKVETRFDLDKDLLRLRELDTEAENVRQSLEMLQTDFDAKREKAKALRDGLFNASALMESRSSTRLGMNVQLLTYVSIFYLPLAFCAALWAIPNIDERGTRTPFIVTAILVGAVTYAIVFNLENMAGFFGRLYNARKERLLHNMENDKKSYWREVRDRFEEFPPNEERKTPSEWWVLRYQVSRLFRRKSAKDSSAEEGDL</sequence>
<organism evidence="1 2">
    <name type="scientific">Lecanicillium saksenae</name>
    <dbReference type="NCBI Taxonomy" id="468837"/>
    <lineage>
        <taxon>Eukaryota</taxon>
        <taxon>Fungi</taxon>
        <taxon>Dikarya</taxon>
        <taxon>Ascomycota</taxon>
        <taxon>Pezizomycotina</taxon>
        <taxon>Sordariomycetes</taxon>
        <taxon>Hypocreomycetidae</taxon>
        <taxon>Hypocreales</taxon>
        <taxon>Cordycipitaceae</taxon>
        <taxon>Lecanicillium</taxon>
    </lineage>
</organism>
<dbReference type="Proteomes" id="UP001148737">
    <property type="component" value="Unassembled WGS sequence"/>
</dbReference>
<proteinExistence type="predicted"/>
<gene>
    <name evidence="1" type="ORF">NLG97_g7021</name>
</gene>
<accession>A0ACC1QR04</accession>
<dbReference type="EMBL" id="JANAKD010001018">
    <property type="protein sequence ID" value="KAJ3484562.1"/>
    <property type="molecule type" value="Genomic_DNA"/>
</dbReference>
<keyword evidence="2" id="KW-1185">Reference proteome</keyword>
<evidence type="ECO:0000313" key="1">
    <source>
        <dbReference type="EMBL" id="KAJ3484562.1"/>
    </source>
</evidence>
<protein>
    <submittedName>
        <fullName evidence="1">Uncharacterized protein</fullName>
    </submittedName>
</protein>
<evidence type="ECO:0000313" key="2">
    <source>
        <dbReference type="Proteomes" id="UP001148737"/>
    </source>
</evidence>
<reference evidence="1" key="1">
    <citation type="submission" date="2022-07" db="EMBL/GenBank/DDBJ databases">
        <title>Genome Sequence of Lecanicillium saksenae.</title>
        <authorList>
            <person name="Buettner E."/>
        </authorList>
    </citation>
    <scope>NUCLEOTIDE SEQUENCE</scope>
    <source>
        <strain evidence="1">VT-O1</strain>
    </source>
</reference>